<dbReference type="RefSeq" id="XP_033595380.1">
    <property type="nucleotide sequence ID" value="XM_033739993.1"/>
</dbReference>
<evidence type="ECO:0000313" key="3">
    <source>
        <dbReference type="EMBL" id="KAF2752929.1"/>
    </source>
</evidence>
<reference evidence="3" key="1">
    <citation type="journal article" date="2020" name="Stud. Mycol.">
        <title>101 Dothideomycetes genomes: a test case for predicting lifestyles and emergence of pathogens.</title>
        <authorList>
            <person name="Haridas S."/>
            <person name="Albert R."/>
            <person name="Binder M."/>
            <person name="Bloem J."/>
            <person name="Labutti K."/>
            <person name="Salamov A."/>
            <person name="Andreopoulos B."/>
            <person name="Baker S."/>
            <person name="Barry K."/>
            <person name="Bills G."/>
            <person name="Bluhm B."/>
            <person name="Cannon C."/>
            <person name="Castanera R."/>
            <person name="Culley D."/>
            <person name="Daum C."/>
            <person name="Ezra D."/>
            <person name="Gonzalez J."/>
            <person name="Henrissat B."/>
            <person name="Kuo A."/>
            <person name="Liang C."/>
            <person name="Lipzen A."/>
            <person name="Lutzoni F."/>
            <person name="Magnuson J."/>
            <person name="Mondo S."/>
            <person name="Nolan M."/>
            <person name="Ohm R."/>
            <person name="Pangilinan J."/>
            <person name="Park H.-J."/>
            <person name="Ramirez L."/>
            <person name="Alfaro M."/>
            <person name="Sun H."/>
            <person name="Tritt A."/>
            <person name="Yoshinaga Y."/>
            <person name="Zwiers L.-H."/>
            <person name="Turgeon B."/>
            <person name="Goodwin S."/>
            <person name="Spatafora J."/>
            <person name="Crous P."/>
            <person name="Grigoriev I."/>
        </authorList>
    </citation>
    <scope>NUCLEOTIDE SEQUENCE</scope>
    <source>
        <strain evidence="3">CBS 121739</strain>
    </source>
</reference>
<organism evidence="3 4">
    <name type="scientific">Pseudovirgaria hyperparasitica</name>
    <dbReference type="NCBI Taxonomy" id="470096"/>
    <lineage>
        <taxon>Eukaryota</taxon>
        <taxon>Fungi</taxon>
        <taxon>Dikarya</taxon>
        <taxon>Ascomycota</taxon>
        <taxon>Pezizomycotina</taxon>
        <taxon>Dothideomycetes</taxon>
        <taxon>Dothideomycetes incertae sedis</taxon>
        <taxon>Acrospermales</taxon>
        <taxon>Acrospermaceae</taxon>
        <taxon>Pseudovirgaria</taxon>
    </lineage>
</organism>
<sequence length="152" mass="17656">MGCSNMPQDVSILFGPLFLCSVFDCMVYSSLFLLLLLQCGMALILRFRHAATSQLKKVQPMLNMSLNIITPVKTRWNSHISAIKRAIELREALHQFSQYYITQVVQRERAKEVEMKRKEATRVRIARERNKYTQSSYQPGGSRKRSRRALET</sequence>
<evidence type="ECO:0000313" key="4">
    <source>
        <dbReference type="Proteomes" id="UP000799437"/>
    </source>
</evidence>
<proteinExistence type="predicted"/>
<dbReference type="GeneID" id="54481047"/>
<keyword evidence="2" id="KW-0812">Transmembrane</keyword>
<keyword evidence="2" id="KW-1133">Transmembrane helix</keyword>
<accession>A0A6A6VSS4</accession>
<feature type="compositionally biased region" description="Basic residues" evidence="1">
    <location>
        <begin position="142"/>
        <end position="152"/>
    </location>
</feature>
<feature type="transmembrane region" description="Helical" evidence="2">
    <location>
        <begin position="12"/>
        <end position="37"/>
    </location>
</feature>
<keyword evidence="4" id="KW-1185">Reference proteome</keyword>
<keyword evidence="2" id="KW-0472">Membrane</keyword>
<name>A0A6A6VSS4_9PEZI</name>
<dbReference type="AlphaFoldDB" id="A0A6A6VSS4"/>
<evidence type="ECO:0000256" key="1">
    <source>
        <dbReference type="SAM" id="MobiDB-lite"/>
    </source>
</evidence>
<protein>
    <submittedName>
        <fullName evidence="3">Uncharacterized protein</fullName>
    </submittedName>
</protein>
<evidence type="ECO:0000256" key="2">
    <source>
        <dbReference type="SAM" id="Phobius"/>
    </source>
</evidence>
<feature type="region of interest" description="Disordered" evidence="1">
    <location>
        <begin position="128"/>
        <end position="152"/>
    </location>
</feature>
<dbReference type="EMBL" id="ML996590">
    <property type="protein sequence ID" value="KAF2752929.1"/>
    <property type="molecule type" value="Genomic_DNA"/>
</dbReference>
<gene>
    <name evidence="3" type="ORF">EJ05DRAFT_234327</name>
</gene>
<dbReference type="Proteomes" id="UP000799437">
    <property type="component" value="Unassembled WGS sequence"/>
</dbReference>